<organism evidence="1 2">
    <name type="scientific">Mycobacterium numidiamassiliense</name>
    <dbReference type="NCBI Taxonomy" id="1841861"/>
    <lineage>
        <taxon>Bacteria</taxon>
        <taxon>Bacillati</taxon>
        <taxon>Actinomycetota</taxon>
        <taxon>Actinomycetes</taxon>
        <taxon>Mycobacteriales</taxon>
        <taxon>Mycobacteriaceae</taxon>
        <taxon>Mycobacterium</taxon>
    </lineage>
</organism>
<dbReference type="Proteomes" id="UP000240424">
    <property type="component" value="Unassembled WGS sequence"/>
</dbReference>
<gene>
    <name evidence="1" type="ORF">MNAB215_2428</name>
</gene>
<reference evidence="1 2" key="1">
    <citation type="submission" date="2017-01" db="EMBL/GenBank/DDBJ databases">
        <authorList>
            <consortium name="Urmite Genomes"/>
        </authorList>
    </citation>
    <scope>NUCLEOTIDE SEQUENCE [LARGE SCALE GENOMIC DNA]</scope>
    <source>
        <strain evidence="1 2">AB215</strain>
    </source>
</reference>
<protein>
    <submittedName>
        <fullName evidence="1">Uncharacterized protein</fullName>
    </submittedName>
</protein>
<keyword evidence="2" id="KW-1185">Reference proteome</keyword>
<dbReference type="EMBL" id="FUEZ01000004">
    <property type="protein sequence ID" value="SPM40232.1"/>
    <property type="molecule type" value="Genomic_DNA"/>
</dbReference>
<accession>A0A2U3P901</accession>
<name>A0A2U3P901_9MYCO</name>
<evidence type="ECO:0000313" key="1">
    <source>
        <dbReference type="EMBL" id="SPM40232.1"/>
    </source>
</evidence>
<dbReference type="STRING" id="1841861.GCA_900157365_00746"/>
<evidence type="ECO:0000313" key="2">
    <source>
        <dbReference type="Proteomes" id="UP000240424"/>
    </source>
</evidence>
<proteinExistence type="predicted"/>
<sequence>MMNHPSCEQLVQLVREHLETSVGGSITDVPTKTVLAMIDSILANVASRCGHEVAWMHEEVAVVLAEADDYVDNGRPGARLVAEALAVLRELDSSSLHFDDVQRRYDAAGEVLSRLLENCRTADETVRQRVEHLLEQRLHRELHIRGSFELAGRS</sequence>
<dbReference type="AlphaFoldDB" id="A0A2U3P901"/>